<protein>
    <submittedName>
        <fullName evidence="2">Uncharacterized protein</fullName>
    </submittedName>
</protein>
<organism evidence="2 3">
    <name type="scientific">Tremella mesenterica</name>
    <name type="common">Jelly fungus</name>
    <dbReference type="NCBI Taxonomy" id="5217"/>
    <lineage>
        <taxon>Eukaryota</taxon>
        <taxon>Fungi</taxon>
        <taxon>Dikarya</taxon>
        <taxon>Basidiomycota</taxon>
        <taxon>Agaricomycotina</taxon>
        <taxon>Tremellomycetes</taxon>
        <taxon>Tremellales</taxon>
        <taxon>Tremellaceae</taxon>
        <taxon>Tremella</taxon>
    </lineage>
</organism>
<gene>
    <name evidence="2" type="ORF">M231_01553</name>
</gene>
<feature type="region of interest" description="Disordered" evidence="1">
    <location>
        <begin position="86"/>
        <end position="223"/>
    </location>
</feature>
<feature type="region of interest" description="Disordered" evidence="1">
    <location>
        <begin position="1"/>
        <end position="74"/>
    </location>
</feature>
<dbReference type="InterPro" id="IPR038910">
    <property type="entry name" value="Hua1-like"/>
</dbReference>
<dbReference type="STRING" id="5217.A0A4Q1BT49"/>
<feature type="compositionally biased region" description="Polar residues" evidence="1">
    <location>
        <begin position="271"/>
        <end position="287"/>
    </location>
</feature>
<name>A0A4Q1BT49_TREME</name>
<feature type="compositionally biased region" description="Pro residues" evidence="1">
    <location>
        <begin position="306"/>
        <end position="347"/>
    </location>
</feature>
<sequence>MSAYTPPDHPPLTSRPTPIQGTQRRNDSIDDNIPDEPPPAYTSVANSGMGEQSVQSGPNRPDFSGPPPLPDHLQPLYLQHTQPLYPQHTQPLYPQHTQHLSPQHTQPLPPQHTQPISHPTGITQHLTGVGEGHHPRHHSGWIVPNETGGLVPDLTGRYPPPPANIPLPPPVSLVEGASSSRPPPLPPRRQENPVGYGKNTGGDEGARDTSPTESPTPGRPLLHKGMLLVYPKGHWCDKCNNTGYKSADPSNPCVNDWKKFGKPYNSALRHSYTTSPRPDSNPSTVSAINFQRPLPAFHSPALYTNPPAPVPSSTPPIPSPYAHLPPPPSKFQPPPGPSMPPPPPPPQQQQQIFVQRFPGPVPPGALVVQPGDPRIGGRLCRRCGGEGREYNFIGLDSGRCWDCRGLGRLF</sequence>
<feature type="compositionally biased region" description="Pro residues" evidence="1">
    <location>
        <begin position="158"/>
        <end position="171"/>
    </location>
</feature>
<evidence type="ECO:0000256" key="1">
    <source>
        <dbReference type="SAM" id="MobiDB-lite"/>
    </source>
</evidence>
<dbReference type="PANTHER" id="PTHR28031">
    <property type="entry name" value="PROLINE-RICH PROTEIN HUA1"/>
    <property type="match status" value="1"/>
</dbReference>
<proteinExistence type="predicted"/>
<reference evidence="2 3" key="1">
    <citation type="submission" date="2016-06" db="EMBL/GenBank/DDBJ databases">
        <title>Evolution of pathogenesis and genome organization in the Tremellales.</title>
        <authorList>
            <person name="Cuomo C."/>
            <person name="Litvintseva A."/>
            <person name="Heitman J."/>
            <person name="Chen Y."/>
            <person name="Sun S."/>
            <person name="Springer D."/>
            <person name="Dromer F."/>
            <person name="Young S."/>
            <person name="Zeng Q."/>
            <person name="Chapman S."/>
            <person name="Gujja S."/>
            <person name="Saif S."/>
            <person name="Birren B."/>
        </authorList>
    </citation>
    <scope>NUCLEOTIDE SEQUENCE [LARGE SCALE GENOMIC DNA]</scope>
    <source>
        <strain evidence="2 3">ATCC 28783</strain>
    </source>
</reference>
<dbReference type="AlphaFoldDB" id="A0A4Q1BT49"/>
<evidence type="ECO:0000313" key="2">
    <source>
        <dbReference type="EMBL" id="RXK41150.1"/>
    </source>
</evidence>
<dbReference type="PRINTS" id="PR01217">
    <property type="entry name" value="PRICHEXTENSN"/>
</dbReference>
<feature type="compositionally biased region" description="Polar residues" evidence="1">
    <location>
        <begin position="14"/>
        <end position="23"/>
    </location>
</feature>
<evidence type="ECO:0000313" key="3">
    <source>
        <dbReference type="Proteomes" id="UP000289152"/>
    </source>
</evidence>
<dbReference type="InParanoid" id="A0A4Q1BT49"/>
<feature type="compositionally biased region" description="Polar residues" evidence="1">
    <location>
        <begin position="86"/>
        <end position="97"/>
    </location>
</feature>
<keyword evidence="3" id="KW-1185">Reference proteome</keyword>
<dbReference type="GO" id="GO:0005737">
    <property type="term" value="C:cytoplasm"/>
    <property type="evidence" value="ECO:0007669"/>
    <property type="project" value="TreeGrafter"/>
</dbReference>
<accession>A0A4Q1BT49</accession>
<dbReference type="PANTHER" id="PTHR28031:SF1">
    <property type="entry name" value="PROLINE-RICH PROTEIN HUA1"/>
    <property type="match status" value="1"/>
</dbReference>
<comment type="caution">
    <text evidence="2">The sequence shown here is derived from an EMBL/GenBank/DDBJ whole genome shotgun (WGS) entry which is preliminary data.</text>
</comment>
<dbReference type="EMBL" id="SDIL01000011">
    <property type="protein sequence ID" value="RXK41150.1"/>
    <property type="molecule type" value="Genomic_DNA"/>
</dbReference>
<feature type="region of interest" description="Disordered" evidence="1">
    <location>
        <begin position="268"/>
        <end position="287"/>
    </location>
</feature>
<feature type="compositionally biased region" description="Polar residues" evidence="1">
    <location>
        <begin position="43"/>
        <end position="58"/>
    </location>
</feature>
<feature type="region of interest" description="Disordered" evidence="1">
    <location>
        <begin position="299"/>
        <end position="349"/>
    </location>
</feature>
<dbReference type="Proteomes" id="UP000289152">
    <property type="component" value="Unassembled WGS sequence"/>
</dbReference>
<feature type="compositionally biased region" description="Polar residues" evidence="1">
    <location>
        <begin position="116"/>
        <end position="126"/>
    </location>
</feature>
<dbReference type="OrthoDB" id="2405700at2759"/>